<feature type="transmembrane region" description="Helical" evidence="7">
    <location>
        <begin position="63"/>
        <end position="84"/>
    </location>
</feature>
<evidence type="ECO:0000259" key="8">
    <source>
        <dbReference type="PROSITE" id="PS50253"/>
    </source>
</evidence>
<dbReference type="PROSITE" id="PS50253">
    <property type="entry name" value="COX3"/>
    <property type="match status" value="1"/>
</dbReference>
<organism evidence="9">
    <name type="scientific">marine metagenome</name>
    <dbReference type="NCBI Taxonomy" id="408172"/>
    <lineage>
        <taxon>unclassified sequences</taxon>
        <taxon>metagenomes</taxon>
        <taxon>ecological metagenomes</taxon>
    </lineage>
</organism>
<dbReference type="EMBL" id="UINC01001611">
    <property type="protein sequence ID" value="SUZ84887.1"/>
    <property type="molecule type" value="Genomic_DNA"/>
</dbReference>
<dbReference type="Pfam" id="PF00510">
    <property type="entry name" value="COX3"/>
    <property type="match status" value="1"/>
</dbReference>
<feature type="domain" description="Heme-copper oxidase subunit III family profile" evidence="8">
    <location>
        <begin position="1"/>
        <end position="166"/>
    </location>
</feature>
<dbReference type="GO" id="GO:0004129">
    <property type="term" value="F:cytochrome-c oxidase activity"/>
    <property type="evidence" value="ECO:0007669"/>
    <property type="project" value="InterPro"/>
</dbReference>
<proteinExistence type="inferred from homology"/>
<name>A0A381R4X7_9ZZZZ</name>
<evidence type="ECO:0000256" key="1">
    <source>
        <dbReference type="ARBA" id="ARBA00004651"/>
    </source>
</evidence>
<dbReference type="InterPro" id="IPR013833">
    <property type="entry name" value="Cyt_c_oxidase_su3_a-hlx"/>
</dbReference>
<dbReference type="AlphaFoldDB" id="A0A381R4X7"/>
<evidence type="ECO:0000256" key="3">
    <source>
        <dbReference type="ARBA" id="ARBA00022475"/>
    </source>
</evidence>
<accession>A0A381R4X7</accession>
<evidence type="ECO:0000256" key="7">
    <source>
        <dbReference type="SAM" id="Phobius"/>
    </source>
</evidence>
<keyword evidence="5 7" id="KW-1133">Transmembrane helix</keyword>
<keyword evidence="3" id="KW-1003">Cell membrane</keyword>
<evidence type="ECO:0000313" key="9">
    <source>
        <dbReference type="EMBL" id="SUZ84887.1"/>
    </source>
</evidence>
<reference evidence="9" key="1">
    <citation type="submission" date="2018-05" db="EMBL/GenBank/DDBJ databases">
        <authorList>
            <person name="Lanie J.A."/>
            <person name="Ng W.-L."/>
            <person name="Kazmierczak K.M."/>
            <person name="Andrzejewski T.M."/>
            <person name="Davidsen T.M."/>
            <person name="Wayne K.J."/>
            <person name="Tettelin H."/>
            <person name="Glass J.I."/>
            <person name="Rusch D."/>
            <person name="Podicherti R."/>
            <person name="Tsui H.-C.T."/>
            <person name="Winkler M.E."/>
        </authorList>
    </citation>
    <scope>NUCLEOTIDE SEQUENCE</scope>
</reference>
<dbReference type="Gene3D" id="1.20.120.80">
    <property type="entry name" value="Cytochrome c oxidase, subunit III, four-helix bundle"/>
    <property type="match status" value="1"/>
</dbReference>
<dbReference type="SUPFAM" id="SSF81452">
    <property type="entry name" value="Cytochrome c oxidase subunit III-like"/>
    <property type="match status" value="1"/>
</dbReference>
<evidence type="ECO:0000256" key="4">
    <source>
        <dbReference type="ARBA" id="ARBA00022692"/>
    </source>
</evidence>
<comment type="subcellular location">
    <subcellularLocation>
        <location evidence="1">Cell membrane</location>
        <topology evidence="1">Multi-pass membrane protein</topology>
    </subcellularLocation>
</comment>
<dbReference type="InterPro" id="IPR000298">
    <property type="entry name" value="Cyt_c_oxidase-like_su3"/>
</dbReference>
<keyword evidence="4 7" id="KW-0812">Transmembrane</keyword>
<dbReference type="InterPro" id="IPR035973">
    <property type="entry name" value="Cyt_c_oxidase_su3-like_sf"/>
</dbReference>
<dbReference type="PANTHER" id="PTHR11403">
    <property type="entry name" value="CYTOCHROME C OXIDASE SUBUNIT III"/>
    <property type="match status" value="1"/>
</dbReference>
<feature type="transmembrane region" description="Helical" evidence="7">
    <location>
        <begin position="38"/>
        <end position="56"/>
    </location>
</feature>
<dbReference type="InterPro" id="IPR024791">
    <property type="entry name" value="Cyt_c/ubiquinol_Oxase_su3"/>
</dbReference>
<sequence>MMMAGALGLYMARRHASGPHPGHDWLDGLAVPNPQFDYALLTLVASIVTAHWALWASRRRDTAHAWTAIATTIVLGLGFINMVMYSLNRMGLEIGAGEYQNLAFATTGLALTIVVVGLFYLGLMGLRSLGGSVGQQASTAFGAAVFFWDFAALAWAVTWYTVYVVK</sequence>
<feature type="transmembrane region" description="Helical" evidence="7">
    <location>
        <begin position="138"/>
        <end position="162"/>
    </location>
</feature>
<comment type="similarity">
    <text evidence="2">Belongs to the cytochrome c oxidase subunit 3 family.</text>
</comment>
<feature type="transmembrane region" description="Helical" evidence="7">
    <location>
        <begin position="104"/>
        <end position="126"/>
    </location>
</feature>
<evidence type="ECO:0000256" key="6">
    <source>
        <dbReference type="ARBA" id="ARBA00023136"/>
    </source>
</evidence>
<keyword evidence="6 7" id="KW-0472">Membrane</keyword>
<gene>
    <name evidence="9" type="ORF">METZ01_LOCUS37741</name>
</gene>
<protein>
    <recommendedName>
        <fullName evidence="8">Heme-copper oxidase subunit III family profile domain-containing protein</fullName>
    </recommendedName>
</protein>
<evidence type="ECO:0000256" key="2">
    <source>
        <dbReference type="ARBA" id="ARBA00010581"/>
    </source>
</evidence>
<dbReference type="PANTHER" id="PTHR11403:SF2">
    <property type="entry name" value="CYTOCHROME BO(3) UBIQUINOL OXIDASE SUBUNIT 3"/>
    <property type="match status" value="1"/>
</dbReference>
<dbReference type="GO" id="GO:0019646">
    <property type="term" value="P:aerobic electron transport chain"/>
    <property type="evidence" value="ECO:0007669"/>
    <property type="project" value="InterPro"/>
</dbReference>
<dbReference type="GO" id="GO:0005886">
    <property type="term" value="C:plasma membrane"/>
    <property type="evidence" value="ECO:0007669"/>
    <property type="project" value="UniProtKB-SubCell"/>
</dbReference>
<evidence type="ECO:0000256" key="5">
    <source>
        <dbReference type="ARBA" id="ARBA00022989"/>
    </source>
</evidence>